<feature type="region of interest" description="Disordered" evidence="7">
    <location>
        <begin position="197"/>
        <end position="238"/>
    </location>
</feature>
<keyword evidence="10" id="KW-1185">Reference proteome</keyword>
<dbReference type="SMART" id="SM00356">
    <property type="entry name" value="ZnF_C3H1"/>
    <property type="match status" value="3"/>
</dbReference>
<evidence type="ECO:0000259" key="8">
    <source>
        <dbReference type="PROSITE" id="PS50103"/>
    </source>
</evidence>
<dbReference type="PANTHER" id="PTHR12547:SF156">
    <property type="entry name" value="ZINC FINGER CCCH DOMAIN-CONTAINING PROTEIN 12"/>
    <property type="match status" value="1"/>
</dbReference>
<protein>
    <recommendedName>
        <fullName evidence="8">C3H1-type domain-containing protein</fullName>
    </recommendedName>
</protein>
<dbReference type="InterPro" id="IPR000571">
    <property type="entry name" value="Znf_CCCH"/>
</dbReference>
<evidence type="ECO:0000256" key="5">
    <source>
        <dbReference type="ARBA" id="ARBA00023125"/>
    </source>
</evidence>
<dbReference type="AlphaFoldDB" id="A0AAV6YJT1"/>
<evidence type="ECO:0000256" key="1">
    <source>
        <dbReference type="ARBA" id="ARBA00022723"/>
    </source>
</evidence>
<dbReference type="FunFam" id="4.10.1000.10:FF:000016">
    <property type="entry name" value="Zinc finger CCCH domain-containing protein"/>
    <property type="match status" value="1"/>
</dbReference>
<dbReference type="GO" id="GO:0008270">
    <property type="term" value="F:zinc ion binding"/>
    <property type="evidence" value="ECO:0007669"/>
    <property type="project" value="UniProtKB-KW"/>
</dbReference>
<dbReference type="GO" id="GO:0006355">
    <property type="term" value="P:regulation of DNA-templated transcription"/>
    <property type="evidence" value="ECO:0007669"/>
    <property type="project" value="UniProtKB-ARBA"/>
</dbReference>
<feature type="domain" description="C3H1-type" evidence="8">
    <location>
        <begin position="384"/>
        <end position="412"/>
    </location>
</feature>
<feature type="zinc finger region" description="C3H1-type" evidence="6">
    <location>
        <begin position="325"/>
        <end position="352"/>
    </location>
</feature>
<feature type="domain" description="C3H1-type" evidence="8">
    <location>
        <begin position="258"/>
        <end position="285"/>
    </location>
</feature>
<feature type="zinc finger region" description="C3H1-type" evidence="6">
    <location>
        <begin position="258"/>
        <end position="285"/>
    </location>
</feature>
<dbReference type="PANTHER" id="PTHR12547">
    <property type="entry name" value="CCCH ZINC FINGER/TIS11-RELATED"/>
    <property type="match status" value="1"/>
</dbReference>
<dbReference type="SUPFAM" id="SSF90229">
    <property type="entry name" value="CCCH zinc finger"/>
    <property type="match status" value="2"/>
</dbReference>
<comment type="caution">
    <text evidence="9">The sequence shown here is derived from an EMBL/GenBank/DDBJ whole genome shotgun (WGS) entry which is preliminary data.</text>
</comment>
<dbReference type="InterPro" id="IPR036855">
    <property type="entry name" value="Znf_CCCH_sf"/>
</dbReference>
<keyword evidence="2" id="KW-0677">Repeat</keyword>
<dbReference type="GO" id="GO:0003677">
    <property type="term" value="F:DNA binding"/>
    <property type="evidence" value="ECO:0007669"/>
    <property type="project" value="UniProtKB-KW"/>
</dbReference>
<evidence type="ECO:0000313" key="9">
    <source>
        <dbReference type="EMBL" id="KAG8391825.1"/>
    </source>
</evidence>
<evidence type="ECO:0000256" key="7">
    <source>
        <dbReference type="SAM" id="MobiDB-lite"/>
    </source>
</evidence>
<gene>
    <name evidence="9" type="ORF">BUALT_Bualt01G0227300</name>
</gene>
<dbReference type="InterPro" id="IPR045877">
    <property type="entry name" value="ZFP36-like"/>
</dbReference>
<keyword evidence="3 6" id="KW-0863">Zinc-finger</keyword>
<feature type="zinc finger region" description="C3H1-type" evidence="6">
    <location>
        <begin position="384"/>
        <end position="412"/>
    </location>
</feature>
<evidence type="ECO:0000313" key="10">
    <source>
        <dbReference type="Proteomes" id="UP000826271"/>
    </source>
</evidence>
<accession>A0AAV6YJT1</accession>
<dbReference type="Proteomes" id="UP000826271">
    <property type="component" value="Unassembled WGS sequence"/>
</dbReference>
<evidence type="ECO:0000256" key="4">
    <source>
        <dbReference type="ARBA" id="ARBA00022833"/>
    </source>
</evidence>
<evidence type="ECO:0000256" key="6">
    <source>
        <dbReference type="PROSITE-ProRule" id="PRU00723"/>
    </source>
</evidence>
<keyword evidence="4 6" id="KW-0862">Zinc</keyword>
<keyword evidence="1 6" id="KW-0479">Metal-binding</keyword>
<reference evidence="9" key="1">
    <citation type="submission" date="2019-10" db="EMBL/GenBank/DDBJ databases">
        <authorList>
            <person name="Zhang R."/>
            <person name="Pan Y."/>
            <person name="Wang J."/>
            <person name="Ma R."/>
            <person name="Yu S."/>
        </authorList>
    </citation>
    <scope>NUCLEOTIDE SEQUENCE</scope>
    <source>
        <strain evidence="9">LA-IB0</strain>
        <tissue evidence="9">Leaf</tissue>
    </source>
</reference>
<organism evidence="9 10">
    <name type="scientific">Buddleja alternifolia</name>
    <dbReference type="NCBI Taxonomy" id="168488"/>
    <lineage>
        <taxon>Eukaryota</taxon>
        <taxon>Viridiplantae</taxon>
        <taxon>Streptophyta</taxon>
        <taxon>Embryophyta</taxon>
        <taxon>Tracheophyta</taxon>
        <taxon>Spermatophyta</taxon>
        <taxon>Magnoliopsida</taxon>
        <taxon>eudicotyledons</taxon>
        <taxon>Gunneridae</taxon>
        <taxon>Pentapetalae</taxon>
        <taxon>asterids</taxon>
        <taxon>lamiids</taxon>
        <taxon>Lamiales</taxon>
        <taxon>Scrophulariaceae</taxon>
        <taxon>Buddlejeae</taxon>
        <taxon>Buddleja</taxon>
    </lineage>
</organism>
<evidence type="ECO:0000256" key="3">
    <source>
        <dbReference type="ARBA" id="ARBA00022771"/>
    </source>
</evidence>
<sequence>MKRGIRKDERKHGTVRSGRRWISGVSEVCNLLKLDPLGFGGCGWINDVSDEVCCGDAYVKKSDAYVKKAGSLCTDSSSSVFSYVRVVAYESSSDTDKKSSGTQAAERVDVNDGEWMIVRRLAMLVTGPFFQIGKKTIVIQNGHNTSTVVSDVENVGYMNDVLIQVRNAKLKTKFHLEMECHQGNDFAGGDMVKFQSGNSGNSVNEKRKDSVDTNSKSNHEGGLLQFQSENEPSNKRAKNSLSVDLAASNMSKAIGRMFFRTKVCSKFQAGTCRYTTNCNFAHSMEELREPPSNWQEIVAAHKEEPPREVLQIPVVELSDGTAQGYTNRQYCKKFHTEKGCLYGDCTFLHDELTNERQTEAVCLVAGSGYGQGSKGIKYTPVAANWKTKTCTKWELTGNCAYGDNCIFAHGAAGIISILFSIRSRGGLVKPEVNDSSTYDTKHGPELAKASASTVDKSVPCVPHSYRIGAPSRKLPKVMHKTGEIPTRRWKGPDKISKIYGDWIDDLE</sequence>
<dbReference type="Pfam" id="PF00642">
    <property type="entry name" value="zf-CCCH"/>
    <property type="match status" value="2"/>
</dbReference>
<name>A0AAV6YJT1_9LAMI</name>
<dbReference type="EMBL" id="WHWC01000001">
    <property type="protein sequence ID" value="KAG8391825.1"/>
    <property type="molecule type" value="Genomic_DNA"/>
</dbReference>
<dbReference type="PROSITE" id="PS50103">
    <property type="entry name" value="ZF_C3H1"/>
    <property type="match status" value="3"/>
</dbReference>
<proteinExistence type="predicted"/>
<dbReference type="Gene3D" id="4.10.1000.10">
    <property type="entry name" value="Zinc finger, CCCH-type"/>
    <property type="match status" value="2"/>
</dbReference>
<feature type="domain" description="C3H1-type" evidence="8">
    <location>
        <begin position="325"/>
        <end position="352"/>
    </location>
</feature>
<keyword evidence="5" id="KW-0238">DNA-binding</keyword>
<dbReference type="GO" id="GO:0003729">
    <property type="term" value="F:mRNA binding"/>
    <property type="evidence" value="ECO:0007669"/>
    <property type="project" value="InterPro"/>
</dbReference>
<evidence type="ECO:0000256" key="2">
    <source>
        <dbReference type="ARBA" id="ARBA00022737"/>
    </source>
</evidence>